<organism evidence="4 5">
    <name type="scientific">Sphingomonas citri</name>
    <dbReference type="NCBI Taxonomy" id="2862499"/>
    <lineage>
        <taxon>Bacteria</taxon>
        <taxon>Pseudomonadati</taxon>
        <taxon>Pseudomonadota</taxon>
        <taxon>Alphaproteobacteria</taxon>
        <taxon>Sphingomonadales</taxon>
        <taxon>Sphingomonadaceae</taxon>
        <taxon>Sphingomonas</taxon>
    </lineage>
</organism>
<evidence type="ECO:0000313" key="5">
    <source>
        <dbReference type="Proteomes" id="UP000759103"/>
    </source>
</evidence>
<feature type="domain" description="Heparan-alpha-glucosaminide N-acetyltransferase catalytic" evidence="3">
    <location>
        <begin position="29"/>
        <end position="234"/>
    </location>
</feature>
<proteinExistence type="predicted"/>
<keyword evidence="2" id="KW-0812">Transmembrane</keyword>
<dbReference type="EMBL" id="JAHXZN010000001">
    <property type="protein sequence ID" value="MBW6529838.1"/>
    <property type="molecule type" value="Genomic_DNA"/>
</dbReference>
<dbReference type="PANTHER" id="PTHR40407:SF1">
    <property type="entry name" value="HEPARAN-ALPHA-GLUCOSAMINIDE N-ACETYLTRANSFERASE CATALYTIC DOMAIN-CONTAINING PROTEIN"/>
    <property type="match status" value="1"/>
</dbReference>
<feature type="region of interest" description="Disordered" evidence="1">
    <location>
        <begin position="1"/>
        <end position="25"/>
    </location>
</feature>
<evidence type="ECO:0000259" key="3">
    <source>
        <dbReference type="Pfam" id="PF07786"/>
    </source>
</evidence>
<keyword evidence="2" id="KW-0472">Membrane</keyword>
<dbReference type="PANTHER" id="PTHR40407">
    <property type="entry name" value="MEMBRANE PROTEIN-LIKE PROTEIN"/>
    <property type="match status" value="1"/>
</dbReference>
<keyword evidence="2" id="KW-1133">Transmembrane helix</keyword>
<sequence>MRATVPPIGNGDPLVQPADAGRTRGGARRLDSIDRLRGLMIALMVLDHVRDFFGTSSLHDPTDPDRSWPLLYATRWITHLCAPTFVLLAGVSIFLQARAGKTPAALSRFLLSRGAWLIVLELTVVSFGFNFGEPFVFLQVIYAIGLSMIGMSLVARLPAPLVLALGVALVATCPWAAAASLGAVGLAGVSRTLLLAPGFLPGVPSLAMYPALPWFGIMCLGFGLAPLFVRPDPARTRSLGALALALLVTLVLLRTGNGFGDPSPWAERAEPVRSVMSYLNVSKYPPSPDYVLVTLGVALLVFLLLDRLRGPVARVLLDFGRTPLFTYILHIYVAHAAMLMLAVASGQTGAALDVIAAQTSGAIQPLAWGYSLAGVYVAWLGVVAVLILPARWWAGVKRRRRDWWLSYL</sequence>
<dbReference type="InterPro" id="IPR012429">
    <property type="entry name" value="HGSNAT_cat"/>
</dbReference>
<gene>
    <name evidence="4" type="ORF">KZ820_03750</name>
</gene>
<accession>A0ABS7BK04</accession>
<name>A0ABS7BK04_9SPHN</name>
<evidence type="ECO:0000256" key="2">
    <source>
        <dbReference type="SAM" id="Phobius"/>
    </source>
</evidence>
<keyword evidence="5" id="KW-1185">Reference proteome</keyword>
<feature type="transmembrane region" description="Helical" evidence="2">
    <location>
        <begin position="367"/>
        <end position="390"/>
    </location>
</feature>
<feature type="transmembrane region" description="Helical" evidence="2">
    <location>
        <begin position="161"/>
        <end position="187"/>
    </location>
</feature>
<dbReference type="Proteomes" id="UP000759103">
    <property type="component" value="Unassembled WGS sequence"/>
</dbReference>
<feature type="transmembrane region" description="Helical" evidence="2">
    <location>
        <begin position="135"/>
        <end position="154"/>
    </location>
</feature>
<dbReference type="RefSeq" id="WP_219747310.1">
    <property type="nucleotide sequence ID" value="NZ_JAHXZN010000001.1"/>
</dbReference>
<evidence type="ECO:0000256" key="1">
    <source>
        <dbReference type="SAM" id="MobiDB-lite"/>
    </source>
</evidence>
<feature type="transmembrane region" description="Helical" evidence="2">
    <location>
        <begin position="327"/>
        <end position="347"/>
    </location>
</feature>
<dbReference type="Pfam" id="PF07786">
    <property type="entry name" value="HGSNAT_cat"/>
    <property type="match status" value="1"/>
</dbReference>
<feature type="transmembrane region" description="Helical" evidence="2">
    <location>
        <begin position="207"/>
        <end position="227"/>
    </location>
</feature>
<protein>
    <submittedName>
        <fullName evidence="4">DUF1624 domain-containing protein</fullName>
    </submittedName>
</protein>
<evidence type="ECO:0000313" key="4">
    <source>
        <dbReference type="EMBL" id="MBW6529838.1"/>
    </source>
</evidence>
<feature type="transmembrane region" description="Helical" evidence="2">
    <location>
        <begin position="290"/>
        <end position="306"/>
    </location>
</feature>
<feature type="transmembrane region" description="Helical" evidence="2">
    <location>
        <begin position="239"/>
        <end position="256"/>
    </location>
</feature>
<comment type="caution">
    <text evidence="4">The sequence shown here is derived from an EMBL/GenBank/DDBJ whole genome shotgun (WGS) entry which is preliminary data.</text>
</comment>
<feature type="transmembrane region" description="Helical" evidence="2">
    <location>
        <begin position="109"/>
        <end position="129"/>
    </location>
</feature>
<reference evidence="4 5" key="1">
    <citation type="submission" date="2021-07" db="EMBL/GenBank/DDBJ databases">
        <title>Sphingomonas sp.</title>
        <authorList>
            <person name="Feng G."/>
            <person name="Li J."/>
            <person name="Pan M."/>
        </authorList>
    </citation>
    <scope>NUCLEOTIDE SEQUENCE [LARGE SCALE GENOMIC DNA]</scope>
    <source>
        <strain evidence="4 5">RRHST34</strain>
    </source>
</reference>
<feature type="transmembrane region" description="Helical" evidence="2">
    <location>
        <begin position="76"/>
        <end position="97"/>
    </location>
</feature>